<evidence type="ECO:0000256" key="3">
    <source>
        <dbReference type="ARBA" id="ARBA00022777"/>
    </source>
</evidence>
<dbReference type="PANTHER" id="PTHR43095">
    <property type="entry name" value="SUGAR KINASE"/>
    <property type="match status" value="1"/>
</dbReference>
<evidence type="ECO:0000259" key="4">
    <source>
        <dbReference type="Pfam" id="PF02782"/>
    </source>
</evidence>
<dbReference type="AlphaFoldDB" id="A0A2A8XUY8"/>
<dbReference type="Pfam" id="PF02782">
    <property type="entry name" value="FGGY_C"/>
    <property type="match status" value="1"/>
</dbReference>
<feature type="domain" description="Carbohydrate kinase FGGY C-terminal" evidence="4">
    <location>
        <begin position="2"/>
        <end position="117"/>
    </location>
</feature>
<comment type="caution">
    <text evidence="5">The sequence shown here is derived from an EMBL/GenBank/DDBJ whole genome shotgun (WGS) entry which is preliminary data.</text>
</comment>
<dbReference type="GO" id="GO:0016301">
    <property type="term" value="F:kinase activity"/>
    <property type="evidence" value="ECO:0007669"/>
    <property type="project" value="UniProtKB-KW"/>
</dbReference>
<dbReference type="InterPro" id="IPR018483">
    <property type="entry name" value="Carb_kinase_FGGY_CS"/>
</dbReference>
<dbReference type="RefSeq" id="WP_257147928.1">
    <property type="nucleotide sequence ID" value="NZ_NTQT01000116.1"/>
</dbReference>
<name>A0A2A8XUY8_BACCE</name>
<evidence type="ECO:0000313" key="6">
    <source>
        <dbReference type="Proteomes" id="UP000220226"/>
    </source>
</evidence>
<organism evidence="5 6">
    <name type="scientific">Bacillus cereus</name>
    <dbReference type="NCBI Taxonomy" id="1396"/>
    <lineage>
        <taxon>Bacteria</taxon>
        <taxon>Bacillati</taxon>
        <taxon>Bacillota</taxon>
        <taxon>Bacilli</taxon>
        <taxon>Bacillales</taxon>
        <taxon>Bacillaceae</taxon>
        <taxon>Bacillus</taxon>
        <taxon>Bacillus cereus group</taxon>
    </lineage>
</organism>
<dbReference type="InterPro" id="IPR018485">
    <property type="entry name" value="FGGY_C"/>
</dbReference>
<feature type="non-terminal residue" evidence="5">
    <location>
        <position position="117"/>
    </location>
</feature>
<keyword evidence="2" id="KW-0808">Transferase</keyword>
<accession>A0A2A8XUY8</accession>
<dbReference type="InterPro" id="IPR043129">
    <property type="entry name" value="ATPase_NBD"/>
</dbReference>
<dbReference type="EMBL" id="NTQT01000116">
    <property type="protein sequence ID" value="PFC67214.1"/>
    <property type="molecule type" value="Genomic_DNA"/>
</dbReference>
<dbReference type="GO" id="GO:0005975">
    <property type="term" value="P:carbohydrate metabolic process"/>
    <property type="evidence" value="ECO:0007669"/>
    <property type="project" value="InterPro"/>
</dbReference>
<dbReference type="GO" id="GO:0016773">
    <property type="term" value="F:phosphotransferase activity, alcohol group as acceptor"/>
    <property type="evidence" value="ECO:0007669"/>
    <property type="project" value="InterPro"/>
</dbReference>
<dbReference type="Gene3D" id="3.30.420.40">
    <property type="match status" value="1"/>
</dbReference>
<gene>
    <name evidence="5" type="ORF">CN290_31965</name>
</gene>
<evidence type="ECO:0000256" key="2">
    <source>
        <dbReference type="ARBA" id="ARBA00022679"/>
    </source>
</evidence>
<evidence type="ECO:0000256" key="1">
    <source>
        <dbReference type="ARBA" id="ARBA00009156"/>
    </source>
</evidence>
<proteinExistence type="inferred from homology"/>
<dbReference type="PANTHER" id="PTHR43095:SF2">
    <property type="entry name" value="GLUCONOKINASE"/>
    <property type="match status" value="1"/>
</dbReference>
<reference evidence="5 6" key="1">
    <citation type="submission" date="2017-09" db="EMBL/GenBank/DDBJ databases">
        <title>Large-scale bioinformatics analysis of Bacillus genomes uncovers conserved roles of natural products in bacterial physiology.</title>
        <authorList>
            <consortium name="Agbiome Team Llc"/>
            <person name="Bleich R.M."/>
            <person name="Grubbs K.J."/>
            <person name="Santa Maria K.C."/>
            <person name="Allen S.E."/>
            <person name="Farag S."/>
            <person name="Shank E.A."/>
            <person name="Bowers A."/>
        </authorList>
    </citation>
    <scope>NUCLEOTIDE SEQUENCE [LARGE SCALE GENOMIC DNA]</scope>
    <source>
        <strain evidence="5 6">AFS025165</strain>
    </source>
</reference>
<feature type="non-terminal residue" evidence="5">
    <location>
        <position position="1"/>
    </location>
</feature>
<keyword evidence="3 5" id="KW-0418">Kinase</keyword>
<dbReference type="InterPro" id="IPR050406">
    <property type="entry name" value="FGGY_Carb_Kinase"/>
</dbReference>
<sequence length="117" mass="13059">VLRWIRDELASSEVETAKRLGIDPYDVLTKIAERVRPGADGLLFHPYLAGERAPLWNPDVRGSFFGLTISHKKEHMIRAALEGVIYNLYTVFLALTECMDGPVTRIQATGGFARSDV</sequence>
<protein>
    <submittedName>
        <fullName evidence="5">Gluconate kinase</fullName>
    </submittedName>
</protein>
<comment type="similarity">
    <text evidence="1">Belongs to the FGGY kinase family.</text>
</comment>
<dbReference type="SUPFAM" id="SSF53067">
    <property type="entry name" value="Actin-like ATPase domain"/>
    <property type="match status" value="1"/>
</dbReference>
<dbReference type="Proteomes" id="UP000220226">
    <property type="component" value="Unassembled WGS sequence"/>
</dbReference>
<evidence type="ECO:0000313" key="5">
    <source>
        <dbReference type="EMBL" id="PFC67214.1"/>
    </source>
</evidence>
<dbReference type="PROSITE" id="PS00445">
    <property type="entry name" value="FGGY_KINASES_2"/>
    <property type="match status" value="1"/>
</dbReference>